<feature type="compositionally biased region" description="Basic and acidic residues" evidence="1">
    <location>
        <begin position="256"/>
        <end position="275"/>
    </location>
</feature>
<dbReference type="InterPro" id="IPR026960">
    <property type="entry name" value="RVT-Znf"/>
</dbReference>
<evidence type="ECO:0000256" key="1">
    <source>
        <dbReference type="SAM" id="MobiDB-lite"/>
    </source>
</evidence>
<proteinExistence type="predicted"/>
<feature type="region of interest" description="Disordered" evidence="1">
    <location>
        <begin position="163"/>
        <end position="287"/>
    </location>
</feature>
<accession>A0ABD3IGM2</accession>
<dbReference type="EMBL" id="JBJQOH010000001">
    <property type="protein sequence ID" value="KAL3701396.1"/>
    <property type="molecule type" value="Genomic_DNA"/>
</dbReference>
<keyword evidence="4" id="KW-1185">Reference proteome</keyword>
<protein>
    <recommendedName>
        <fullName evidence="2">Reverse transcriptase zinc-binding domain-containing protein</fullName>
    </recommendedName>
</protein>
<feature type="compositionally biased region" description="Basic and acidic residues" evidence="1">
    <location>
        <begin position="173"/>
        <end position="184"/>
    </location>
</feature>
<evidence type="ECO:0000313" key="4">
    <source>
        <dbReference type="Proteomes" id="UP001633002"/>
    </source>
</evidence>
<dbReference type="Pfam" id="PF13966">
    <property type="entry name" value="zf-RVT"/>
    <property type="match status" value="1"/>
</dbReference>
<gene>
    <name evidence="3" type="ORF">R1sor_019418</name>
</gene>
<feature type="compositionally biased region" description="Basic and acidic residues" evidence="1">
    <location>
        <begin position="215"/>
        <end position="232"/>
    </location>
</feature>
<organism evidence="3 4">
    <name type="scientific">Riccia sorocarpa</name>
    <dbReference type="NCBI Taxonomy" id="122646"/>
    <lineage>
        <taxon>Eukaryota</taxon>
        <taxon>Viridiplantae</taxon>
        <taxon>Streptophyta</taxon>
        <taxon>Embryophyta</taxon>
        <taxon>Marchantiophyta</taxon>
        <taxon>Marchantiopsida</taxon>
        <taxon>Marchantiidae</taxon>
        <taxon>Marchantiales</taxon>
        <taxon>Ricciaceae</taxon>
        <taxon>Riccia</taxon>
    </lineage>
</organism>
<dbReference type="AlphaFoldDB" id="A0ABD3IGM2"/>
<comment type="caution">
    <text evidence="3">The sequence shown here is derived from an EMBL/GenBank/DDBJ whole genome shotgun (WGS) entry which is preliminary data.</text>
</comment>
<feature type="compositionally biased region" description="Polar residues" evidence="1">
    <location>
        <begin position="242"/>
        <end position="251"/>
    </location>
</feature>
<feature type="compositionally biased region" description="Basic and acidic residues" evidence="1">
    <location>
        <begin position="74"/>
        <end position="91"/>
    </location>
</feature>
<feature type="region of interest" description="Disordered" evidence="1">
    <location>
        <begin position="1"/>
        <end position="131"/>
    </location>
</feature>
<evidence type="ECO:0000259" key="2">
    <source>
        <dbReference type="Pfam" id="PF13966"/>
    </source>
</evidence>
<dbReference type="Proteomes" id="UP001633002">
    <property type="component" value="Unassembled WGS sequence"/>
</dbReference>
<evidence type="ECO:0000313" key="3">
    <source>
        <dbReference type="EMBL" id="KAL3701396.1"/>
    </source>
</evidence>
<feature type="compositionally biased region" description="Gly residues" evidence="1">
    <location>
        <begin position="1"/>
        <end position="16"/>
    </location>
</feature>
<sequence>MSRGGPGRVFSGGLGGSQQMEEDSDEEFLEVKHAKSARGTKETSPIQPRDVSGNNAFELLATNEETGVDLEQDVNIRKMEADRSEENKETLPENIEDFGDVGGQGTDQQGGDVTEEEARGASVDDSQKHQDTTQLLEEVGAQMDMAAVLPTFNWADLGEAEMPDAGTRGIKGRSSEVDPNHTPDRGNTSKRRPGKQGNYQRVETFQELGVQIQGETRDLTRRTTRHESKDSVELGDPPDLLPNNSRKSLFLSTGDHGAEQDTGHKPEMSVRETEGSNHPGEQMGVITGPRTQHKENITVLRTEDGGLITEEEEILEMVQVNYSRLYNYEQEESSVIGKREEALSLIDGRLTEEQNEILRVIPDEEVIERTVRSLPKDKSPGLDGVVVEILILGWHFMKDDCVKMVRRVWALQKLLALDSKGLKQDGGLNWSRFRDKAAAMHIKCILRIVKGEETEWAQLARSLILRTMREGSYQRERCQWAVEDLLLVSSIQRIKGSPTLSRMLRIWNRVKKGLAVKGEYLQAILALRKAGINNIQEGGCVHERGESWLIRLRVQGIFPEEHIQGRILELENWARLKGTPQLKLVETGGWKWRDGTTGFTWNCGVRGWMTQICKRQNFDAELDRRWKTRSEQGEWGHRWNRLWNGRFTYRKQIWLWRLLQRGYFTGSRAAEMGVSTGFCDRCILQMEDIEHVFWHCRVVRQRREGLRELNIIPQQSSTLLYWIDDTLQKAKCNTAYINLLTNYLEAVWRERNQRIFHGQVSRTPISGLLKRMYQDMEAFPNRRSNEETLQQMRTAKMTVEG</sequence>
<name>A0ABD3IGM2_9MARC</name>
<reference evidence="3 4" key="1">
    <citation type="submission" date="2024-09" db="EMBL/GenBank/DDBJ databases">
        <title>Chromosome-scale assembly of Riccia sorocarpa.</title>
        <authorList>
            <person name="Paukszto L."/>
        </authorList>
    </citation>
    <scope>NUCLEOTIDE SEQUENCE [LARGE SCALE GENOMIC DNA]</scope>
    <source>
        <strain evidence="3">LP-2024</strain>
        <tissue evidence="3">Aerial parts of the thallus</tissue>
    </source>
</reference>
<feature type="domain" description="Reverse transcriptase zinc-binding" evidence="2">
    <location>
        <begin position="626"/>
        <end position="701"/>
    </location>
</feature>